<evidence type="ECO:0000313" key="2">
    <source>
        <dbReference type="EMBL" id="KAG2894764.1"/>
    </source>
</evidence>
<comment type="caution">
    <text evidence="2">The sequence shown here is derived from an EMBL/GenBank/DDBJ whole genome shotgun (WGS) entry which is preliminary data.</text>
</comment>
<gene>
    <name evidence="1" type="ORF">PC115_g21009</name>
    <name evidence="2" type="ORF">PC117_g23407</name>
    <name evidence="3" type="ORF">PC129_g20668</name>
</gene>
<evidence type="ECO:0000313" key="3">
    <source>
        <dbReference type="EMBL" id="KAG3208306.1"/>
    </source>
</evidence>
<organism evidence="2 4">
    <name type="scientific">Phytophthora cactorum</name>
    <dbReference type="NCBI Taxonomy" id="29920"/>
    <lineage>
        <taxon>Eukaryota</taxon>
        <taxon>Sar</taxon>
        <taxon>Stramenopiles</taxon>
        <taxon>Oomycota</taxon>
        <taxon>Peronosporomycetes</taxon>
        <taxon>Peronosporales</taxon>
        <taxon>Peronosporaceae</taxon>
        <taxon>Phytophthora</taxon>
    </lineage>
</organism>
<sequence length="108" mass="12333">MPRSLLWTPLANSFSRKDANTLREALKASKITKSKLLTCTVCSTGAPHNMRYRLRRCSCRACAEEATYLKCPWRAKTLHCENADRFDILETGTHVTERRSVPPPSRPR</sequence>
<proteinExistence type="predicted"/>
<dbReference type="AlphaFoldDB" id="A0A8T1B4J8"/>
<dbReference type="Proteomes" id="UP000774804">
    <property type="component" value="Unassembled WGS sequence"/>
</dbReference>
<reference evidence="2" key="1">
    <citation type="submission" date="2018-10" db="EMBL/GenBank/DDBJ databases">
        <title>Effector identification in a new, highly contiguous assembly of the strawberry crown rot pathogen Phytophthora cactorum.</title>
        <authorList>
            <person name="Armitage A.D."/>
            <person name="Nellist C.F."/>
            <person name="Bates H."/>
            <person name="Vickerstaff R.J."/>
            <person name="Harrison R.J."/>
        </authorList>
    </citation>
    <scope>NUCLEOTIDE SEQUENCE</scope>
    <source>
        <strain evidence="1">4032</strain>
        <strain evidence="2">4040</strain>
        <strain evidence="3">P421</strain>
    </source>
</reference>
<dbReference type="VEuPathDB" id="FungiDB:PC110_g12774"/>
<dbReference type="EMBL" id="RCMV01001503">
    <property type="protein sequence ID" value="KAG3208306.1"/>
    <property type="molecule type" value="Genomic_DNA"/>
</dbReference>
<protein>
    <submittedName>
        <fullName evidence="2">Uncharacterized protein</fullName>
    </submittedName>
</protein>
<evidence type="ECO:0000313" key="1">
    <source>
        <dbReference type="EMBL" id="KAG2885464.1"/>
    </source>
</evidence>
<dbReference type="Proteomes" id="UP000760860">
    <property type="component" value="Unassembled WGS sequence"/>
</dbReference>
<dbReference type="Proteomes" id="UP000736787">
    <property type="component" value="Unassembled WGS sequence"/>
</dbReference>
<accession>A0A8T1B4J8</accession>
<dbReference type="EMBL" id="RCMK01001415">
    <property type="protein sequence ID" value="KAG2894764.1"/>
    <property type="molecule type" value="Genomic_DNA"/>
</dbReference>
<evidence type="ECO:0000313" key="4">
    <source>
        <dbReference type="Proteomes" id="UP000736787"/>
    </source>
</evidence>
<dbReference type="EMBL" id="RCMI01001418">
    <property type="protein sequence ID" value="KAG2885464.1"/>
    <property type="molecule type" value="Genomic_DNA"/>
</dbReference>
<name>A0A8T1B4J8_9STRA</name>